<proteinExistence type="predicted"/>
<dbReference type="AlphaFoldDB" id="A0A811MEV5"/>
<organism evidence="3 4">
    <name type="scientific">Miscanthus lutarioriparius</name>
    <dbReference type="NCBI Taxonomy" id="422564"/>
    <lineage>
        <taxon>Eukaryota</taxon>
        <taxon>Viridiplantae</taxon>
        <taxon>Streptophyta</taxon>
        <taxon>Embryophyta</taxon>
        <taxon>Tracheophyta</taxon>
        <taxon>Spermatophyta</taxon>
        <taxon>Magnoliopsida</taxon>
        <taxon>Liliopsida</taxon>
        <taxon>Poales</taxon>
        <taxon>Poaceae</taxon>
        <taxon>PACMAD clade</taxon>
        <taxon>Panicoideae</taxon>
        <taxon>Andropogonodae</taxon>
        <taxon>Andropogoneae</taxon>
        <taxon>Saccharinae</taxon>
        <taxon>Miscanthus</taxon>
    </lineage>
</organism>
<sequence length="256" mass="27945">MWLSPRLPLGVAGAWFSVLHAAWGTGEAPWRASERLGQVRSAVSRWPPDAALGFHPTLRLRIEQLRPPCPESFREGIVFDFPCPASLKVEGPRAVAQWPRGPAPRRPQQSRPDGHARVPRPGGSFSPDDNGRLPRAPVLTPGANSPWDHDLSRERCKSKPILDADSTSDEEQACSGCIRIGKEDFSGVQSSEQKWKSRAEGALVYGRVLHPHCHSECSRWCSRRLERQLDEVIDGGVGSRLGVAASLSGVGCQGQG</sequence>
<reference evidence="3" key="1">
    <citation type="submission" date="2020-10" db="EMBL/GenBank/DDBJ databases">
        <authorList>
            <person name="Han B."/>
            <person name="Lu T."/>
            <person name="Zhao Q."/>
            <person name="Huang X."/>
            <person name="Zhao Y."/>
        </authorList>
    </citation>
    <scope>NUCLEOTIDE SEQUENCE</scope>
</reference>
<feature type="region of interest" description="Disordered" evidence="1">
    <location>
        <begin position="93"/>
        <end position="152"/>
    </location>
</feature>
<evidence type="ECO:0000313" key="4">
    <source>
        <dbReference type="Proteomes" id="UP000604825"/>
    </source>
</evidence>
<comment type="caution">
    <text evidence="3">The sequence shown here is derived from an EMBL/GenBank/DDBJ whole genome shotgun (WGS) entry which is preliminary data.</text>
</comment>
<evidence type="ECO:0000313" key="3">
    <source>
        <dbReference type="EMBL" id="CAD6205273.1"/>
    </source>
</evidence>
<feature type="signal peptide" evidence="2">
    <location>
        <begin position="1"/>
        <end position="21"/>
    </location>
</feature>
<keyword evidence="2" id="KW-0732">Signal</keyword>
<accession>A0A811MEV5</accession>
<dbReference type="EMBL" id="CAJGYO010000001">
    <property type="protein sequence ID" value="CAD6205273.1"/>
    <property type="molecule type" value="Genomic_DNA"/>
</dbReference>
<evidence type="ECO:0000256" key="1">
    <source>
        <dbReference type="SAM" id="MobiDB-lite"/>
    </source>
</evidence>
<name>A0A811MEV5_9POAL</name>
<keyword evidence="4" id="KW-1185">Reference proteome</keyword>
<dbReference type="Proteomes" id="UP000604825">
    <property type="component" value="Unassembled WGS sequence"/>
</dbReference>
<protein>
    <submittedName>
        <fullName evidence="3">Uncharacterized protein</fullName>
    </submittedName>
</protein>
<feature type="chain" id="PRO_5032464196" evidence="2">
    <location>
        <begin position="22"/>
        <end position="256"/>
    </location>
</feature>
<evidence type="ECO:0000256" key="2">
    <source>
        <dbReference type="SAM" id="SignalP"/>
    </source>
</evidence>
<gene>
    <name evidence="3" type="ORF">NCGR_LOCUS3106</name>
</gene>